<sequence>MAPSTLDLLFLTFNCAKNLVNPAIFASHLHGALSQNSTALPDLVVFSLQEVAPLSYSFIGSYFVNRYYTPYEEALNKAAARFLTTTTSTNADGEAAAQLSSQTAVPQNNGRAPFPYTMVRARNVGMTALLLFARDPAAIHHIQDAVVGFGVQDMGNKGAVGLRVTWSDSHSNGGTGSSTELTFVATHLAAMEWNLKKRNANWRSIVSGLTFEDPKKALPGMFPAATPTTTADPDQPGPRPPSPASASSSEGSEEEEGDAVTPQGESDSAPLLTRQASSSLSRRSTTKKRSLNRQTHPDSPDLTPEHLSTLQEISIFKPTSHLFLAGDLNYRISSTTPPARSPFPSFYHPPSDPLHWSHFLPRDQLTAEREAGRTMNGLSEAPITFGPSYKYDVLPEAEAENAENFAQVKAEGEVPWRWAPHRWPSWCDRALYLDIAPWVKRRKPEAAIEVRAYDIMPLMRSSDHRPVFLRATVPILGPEEMAPPPPPPAAEGGEGGLREEDMADPRIALPVPIDPHAWERRAAARRREVVAGWSMFVWATREGAALIGTALLVAGATWWLWRVM</sequence>
<dbReference type="EMBL" id="JANBVN010000024">
    <property type="protein sequence ID" value="KAJ9161331.1"/>
    <property type="molecule type" value="Genomic_DNA"/>
</dbReference>
<evidence type="ECO:0000256" key="2">
    <source>
        <dbReference type="SAM" id="Phobius"/>
    </source>
</evidence>
<evidence type="ECO:0000256" key="1">
    <source>
        <dbReference type="SAM" id="MobiDB-lite"/>
    </source>
</evidence>
<dbReference type="Pfam" id="PF22669">
    <property type="entry name" value="Exo_endo_phos2"/>
    <property type="match status" value="2"/>
</dbReference>
<dbReference type="InterPro" id="IPR046985">
    <property type="entry name" value="IP5"/>
</dbReference>
<name>A0AA38W2E5_9PEZI</name>
<dbReference type="Gene3D" id="3.60.10.10">
    <property type="entry name" value="Endonuclease/exonuclease/phosphatase"/>
    <property type="match status" value="1"/>
</dbReference>
<proteinExistence type="predicted"/>
<dbReference type="SMART" id="SM00128">
    <property type="entry name" value="IPPc"/>
    <property type="match status" value="1"/>
</dbReference>
<keyword evidence="2" id="KW-1133">Transmembrane helix</keyword>
<dbReference type="InterPro" id="IPR000300">
    <property type="entry name" value="IPPc"/>
</dbReference>
<evidence type="ECO:0000313" key="4">
    <source>
        <dbReference type="EMBL" id="KAJ9161331.1"/>
    </source>
</evidence>
<dbReference type="InterPro" id="IPR036691">
    <property type="entry name" value="Endo/exonu/phosph_ase_sf"/>
</dbReference>
<feature type="region of interest" description="Disordered" evidence="1">
    <location>
        <begin position="216"/>
        <end position="305"/>
    </location>
</feature>
<keyword evidence="5" id="KW-1185">Reference proteome</keyword>
<feature type="region of interest" description="Disordered" evidence="1">
    <location>
        <begin position="478"/>
        <end position="498"/>
    </location>
</feature>
<dbReference type="SUPFAM" id="SSF56219">
    <property type="entry name" value="DNase I-like"/>
    <property type="match status" value="1"/>
</dbReference>
<evidence type="ECO:0000259" key="3">
    <source>
        <dbReference type="SMART" id="SM00128"/>
    </source>
</evidence>
<keyword evidence="2" id="KW-0812">Transmembrane</keyword>
<dbReference type="Proteomes" id="UP001174691">
    <property type="component" value="Unassembled WGS sequence"/>
</dbReference>
<keyword evidence="2" id="KW-0472">Membrane</keyword>
<dbReference type="GO" id="GO:0004439">
    <property type="term" value="F:phosphatidylinositol-4,5-bisphosphate 5-phosphatase activity"/>
    <property type="evidence" value="ECO:0007669"/>
    <property type="project" value="TreeGrafter"/>
</dbReference>
<protein>
    <submittedName>
        <fullName evidence="4">DNase I-like protein</fullName>
    </submittedName>
</protein>
<reference evidence="4" key="1">
    <citation type="submission" date="2022-07" db="EMBL/GenBank/DDBJ databases">
        <title>Fungi with potential for degradation of polypropylene.</title>
        <authorList>
            <person name="Gostincar C."/>
        </authorList>
    </citation>
    <scope>NUCLEOTIDE SEQUENCE</scope>
    <source>
        <strain evidence="4">EXF-13287</strain>
    </source>
</reference>
<comment type="caution">
    <text evidence="4">The sequence shown here is derived from an EMBL/GenBank/DDBJ whole genome shotgun (WGS) entry which is preliminary data.</text>
</comment>
<feature type="compositionally biased region" description="Low complexity" evidence="1">
    <location>
        <begin position="223"/>
        <end position="234"/>
    </location>
</feature>
<feature type="transmembrane region" description="Helical" evidence="2">
    <location>
        <begin position="543"/>
        <end position="561"/>
    </location>
</feature>
<feature type="domain" description="Inositol polyphosphate-related phosphatase" evidence="3">
    <location>
        <begin position="4"/>
        <end position="479"/>
    </location>
</feature>
<evidence type="ECO:0000313" key="5">
    <source>
        <dbReference type="Proteomes" id="UP001174691"/>
    </source>
</evidence>
<organism evidence="4 5">
    <name type="scientific">Coniochaeta hoffmannii</name>
    <dbReference type="NCBI Taxonomy" id="91930"/>
    <lineage>
        <taxon>Eukaryota</taxon>
        <taxon>Fungi</taxon>
        <taxon>Dikarya</taxon>
        <taxon>Ascomycota</taxon>
        <taxon>Pezizomycotina</taxon>
        <taxon>Sordariomycetes</taxon>
        <taxon>Sordariomycetidae</taxon>
        <taxon>Coniochaetales</taxon>
        <taxon>Coniochaetaceae</taxon>
        <taxon>Coniochaeta</taxon>
    </lineage>
</organism>
<gene>
    <name evidence="4" type="ORF">NKR19_g2398</name>
</gene>
<dbReference type="PANTHER" id="PTHR11200">
    <property type="entry name" value="INOSITOL 5-PHOSPHATASE"/>
    <property type="match status" value="1"/>
</dbReference>
<dbReference type="AlphaFoldDB" id="A0AA38W2E5"/>
<accession>A0AA38W2E5</accession>
<dbReference type="PANTHER" id="PTHR11200:SF286">
    <property type="entry name" value="5-PHOSPHATASE, PUTATIVE (AFU_ORTHOLOGUE AFUA_5G07600)-RELATED"/>
    <property type="match status" value="1"/>
</dbReference>
<dbReference type="GO" id="GO:0046856">
    <property type="term" value="P:phosphatidylinositol dephosphorylation"/>
    <property type="evidence" value="ECO:0007669"/>
    <property type="project" value="InterPro"/>
</dbReference>